<evidence type="ECO:0000313" key="1">
    <source>
        <dbReference type="EMBL" id="MBT1138207.1"/>
    </source>
</evidence>
<name>A0ABS5UI96_9LACO</name>
<dbReference type="PANTHER" id="PTHR34070">
    <property type="entry name" value="ARMADILLO-TYPE FOLD"/>
    <property type="match status" value="1"/>
</dbReference>
<dbReference type="EMBL" id="JAEQMM010000003">
    <property type="protein sequence ID" value="MBT1138207.1"/>
    <property type="molecule type" value="Genomic_DNA"/>
</dbReference>
<dbReference type="InterPro" id="IPR014825">
    <property type="entry name" value="DNA_alkylation"/>
</dbReference>
<reference evidence="1 2" key="1">
    <citation type="submission" date="2021-01" db="EMBL/GenBank/DDBJ databases">
        <title>High-quality draft genome sequence data of six Lactiplantibacillus plantarum subsp. argentoratensis strains isolated from various Greek sourdoughs.</title>
        <authorList>
            <person name="Syrokou M.K."/>
            <person name="Paramithiotis S."/>
            <person name="Skandamis P.N."/>
            <person name="Drosinos E.H."/>
            <person name="Bosnea L."/>
            <person name="Mataragas M."/>
        </authorList>
    </citation>
    <scope>NUCLEOTIDE SEQUENCE [LARGE SCALE GENOMIC DNA]</scope>
    <source>
        <strain evidence="1 2">LQC 2520</strain>
    </source>
</reference>
<accession>A0ABS5UI96</accession>
<dbReference type="Gene3D" id="1.25.40.290">
    <property type="entry name" value="ARM repeat domains"/>
    <property type="match status" value="1"/>
</dbReference>
<dbReference type="Proteomes" id="UP000694640">
    <property type="component" value="Unassembled WGS sequence"/>
</dbReference>
<dbReference type="InterPro" id="IPR016024">
    <property type="entry name" value="ARM-type_fold"/>
</dbReference>
<gene>
    <name evidence="1" type="ORF">JKL17_08690</name>
</gene>
<dbReference type="Gene3D" id="1.20.1660.10">
    <property type="entry name" value="Hypothetical protein (EF3068)"/>
    <property type="match status" value="1"/>
</dbReference>
<dbReference type="CDD" id="cd07064">
    <property type="entry name" value="AlkD_like_1"/>
    <property type="match status" value="1"/>
</dbReference>
<proteinExistence type="predicted"/>
<keyword evidence="2" id="KW-1185">Reference proteome</keyword>
<dbReference type="Pfam" id="PF08713">
    <property type="entry name" value="DNA_alkylation"/>
    <property type="match status" value="1"/>
</dbReference>
<dbReference type="RefSeq" id="WP_214417857.1">
    <property type="nucleotide sequence ID" value="NZ_JAEQMM010000003.1"/>
</dbReference>
<comment type="caution">
    <text evidence="1">The sequence shown here is derived from an EMBL/GenBank/DDBJ whole genome shotgun (WGS) entry which is preliminary data.</text>
</comment>
<dbReference type="SUPFAM" id="SSF48371">
    <property type="entry name" value="ARM repeat"/>
    <property type="match status" value="1"/>
</dbReference>
<organism evidence="1 2">
    <name type="scientific">Lactiplantibacillus argentoratensis</name>
    <dbReference type="NCBI Taxonomy" id="271881"/>
    <lineage>
        <taxon>Bacteria</taxon>
        <taxon>Bacillati</taxon>
        <taxon>Bacillota</taxon>
        <taxon>Bacilli</taxon>
        <taxon>Lactobacillales</taxon>
        <taxon>Lactobacillaceae</taxon>
        <taxon>Lactiplantibacillus</taxon>
    </lineage>
</organism>
<dbReference type="PANTHER" id="PTHR34070:SF1">
    <property type="entry name" value="DNA ALKYLATION REPAIR PROTEIN"/>
    <property type="match status" value="1"/>
</dbReference>
<evidence type="ECO:0000313" key="2">
    <source>
        <dbReference type="Proteomes" id="UP000694640"/>
    </source>
</evidence>
<protein>
    <submittedName>
        <fullName evidence="1">DNA alkylation repair protein</fullName>
    </submittedName>
</protein>
<sequence length="215" mass="25369">MANLTPPLFLPIHPENQAPMAKYMRDQFHFLGVKAGERRALLRPLRLQSHQLTPQELQAWLAFYYQQPYREYQYVAIDLAQANVRHMTPAHYQWCYRQITVTPWWDSVDAWRKVLATYILTHDCLQQVGPVYLRATDKWVRRVGITLQLGWKERTDSQYLQTAILANQGDEDFFIQKAIGWALRDYSKVNPEWVRTFVTNHALSALAQREGCKYL</sequence>